<dbReference type="Proteomes" id="UP000563524">
    <property type="component" value="Unassembled WGS sequence"/>
</dbReference>
<dbReference type="SUPFAM" id="SSF50952">
    <property type="entry name" value="Soluble quinoprotein glucose dehydrogenase"/>
    <property type="match status" value="1"/>
</dbReference>
<accession>A0A840I7S5</accession>
<gene>
    <name evidence="2" type="ORF">GGQ59_002774</name>
</gene>
<proteinExistence type="predicted"/>
<protein>
    <submittedName>
        <fullName evidence="2">Glucose/arabinose dehydrogenase</fullName>
    </submittedName>
</protein>
<evidence type="ECO:0000313" key="2">
    <source>
        <dbReference type="EMBL" id="MBB4660224.1"/>
    </source>
</evidence>
<evidence type="ECO:0000313" key="3">
    <source>
        <dbReference type="Proteomes" id="UP000563524"/>
    </source>
</evidence>
<feature type="domain" description="Glucose/Sorbosone dehydrogenase" evidence="1">
    <location>
        <begin position="1"/>
        <end position="212"/>
    </location>
</feature>
<name>A0A840I7S5_9PROT</name>
<dbReference type="AlphaFoldDB" id="A0A840I7S5"/>
<sequence length="223" mass="24709">MAFSPDGSYLYLTSGERAKKEPAQDLSSNLGAVLRLTPGGEAAPGNPFADRGSPTDQIWSYGHRNLLGLAFAPDGELYETETGPKGGDEFQLIERGENYGWPVVSNGDNYDGSDIPEHDTREKFRRPDEFWNPVITPSAMIWYTGGAFPGWEGSPLVTGLNSRALVRVTMDCHWDGRKVCESERWVFSNRLREIEQGPDGTVWILEDEKHGKGGQLLHLVPAE</sequence>
<dbReference type="InterPro" id="IPR011041">
    <property type="entry name" value="Quinoprot_gluc/sorb_DH_b-prop"/>
</dbReference>
<dbReference type="Pfam" id="PF07995">
    <property type="entry name" value="GSDH"/>
    <property type="match status" value="1"/>
</dbReference>
<dbReference type="PANTHER" id="PTHR19328">
    <property type="entry name" value="HEDGEHOG-INTERACTING PROTEIN"/>
    <property type="match status" value="1"/>
</dbReference>
<dbReference type="InterPro" id="IPR011042">
    <property type="entry name" value="6-blade_b-propeller_TolB-like"/>
</dbReference>
<dbReference type="InterPro" id="IPR012938">
    <property type="entry name" value="Glc/Sorbosone_DH"/>
</dbReference>
<organism evidence="2 3">
    <name type="scientific">Parvularcula dongshanensis</name>
    <dbReference type="NCBI Taxonomy" id="1173995"/>
    <lineage>
        <taxon>Bacteria</taxon>
        <taxon>Pseudomonadati</taxon>
        <taxon>Pseudomonadota</taxon>
        <taxon>Alphaproteobacteria</taxon>
        <taxon>Parvularculales</taxon>
        <taxon>Parvularculaceae</taxon>
        <taxon>Parvularcula</taxon>
    </lineage>
</organism>
<keyword evidence="3" id="KW-1185">Reference proteome</keyword>
<dbReference type="EMBL" id="JACHOB010000007">
    <property type="protein sequence ID" value="MBB4660224.1"/>
    <property type="molecule type" value="Genomic_DNA"/>
</dbReference>
<reference evidence="2 3" key="1">
    <citation type="submission" date="2020-08" db="EMBL/GenBank/DDBJ databases">
        <title>Genomic Encyclopedia of Type Strains, Phase IV (KMG-IV): sequencing the most valuable type-strain genomes for metagenomic binning, comparative biology and taxonomic classification.</title>
        <authorList>
            <person name="Goeker M."/>
        </authorList>
    </citation>
    <scope>NUCLEOTIDE SEQUENCE [LARGE SCALE GENOMIC DNA]</scope>
    <source>
        <strain evidence="2 3">DSM 102850</strain>
    </source>
</reference>
<evidence type="ECO:0000259" key="1">
    <source>
        <dbReference type="Pfam" id="PF07995"/>
    </source>
</evidence>
<comment type="caution">
    <text evidence="2">The sequence shown here is derived from an EMBL/GenBank/DDBJ whole genome shotgun (WGS) entry which is preliminary data.</text>
</comment>
<dbReference type="PANTHER" id="PTHR19328:SF75">
    <property type="entry name" value="ALDOSE SUGAR DEHYDROGENASE YLII"/>
    <property type="match status" value="1"/>
</dbReference>
<dbReference type="Gene3D" id="2.120.10.30">
    <property type="entry name" value="TolB, C-terminal domain"/>
    <property type="match status" value="1"/>
</dbReference>